<sequence length="287" mass="33143">MNKLSTSALAKQRGISAKQLFETLANAGYINRYQEQWLLTPLGTKMGGEYAQHKKFGQFIAWPANLIIDLDHTAQTHLSATQIGERLKLNAKKVNQLLNELGWMEKGEHGWQLTQLGASVGGQQKQDKTSQNYFIVWHDSIIKNKRFKQSVTEFLGQDAELHATDKSISSFRQKFEAKHRTLDGHYVRTVGELLIDNWLYVNGIVHAYARQLPIEDDMVCDFYLPAGKVYLQYWSEAHGAQTESQRQQIRDVYHQHNFALIEVSEQEVHQLDEVLPKRLRRYGIRAY</sequence>
<keyword evidence="1" id="KW-0808">Transferase</keyword>
<organism evidence="1 2">
    <name type="scientific">Vibrio olivae</name>
    <dbReference type="NCBI Taxonomy" id="1243002"/>
    <lineage>
        <taxon>Bacteria</taxon>
        <taxon>Pseudomonadati</taxon>
        <taxon>Pseudomonadota</taxon>
        <taxon>Gammaproteobacteria</taxon>
        <taxon>Vibrionales</taxon>
        <taxon>Vibrionaceae</taxon>
        <taxon>Vibrio</taxon>
    </lineage>
</organism>
<protein>
    <submittedName>
        <fullName evidence="1">Glycerol kinase</fullName>
    </submittedName>
</protein>
<dbReference type="RefSeq" id="WP_390192349.1">
    <property type="nucleotide sequence ID" value="NZ_JBHMEP010000002.1"/>
</dbReference>
<evidence type="ECO:0000313" key="1">
    <source>
        <dbReference type="EMBL" id="MFB9135456.1"/>
    </source>
</evidence>
<evidence type="ECO:0000313" key="2">
    <source>
        <dbReference type="Proteomes" id="UP001589645"/>
    </source>
</evidence>
<dbReference type="Proteomes" id="UP001589645">
    <property type="component" value="Unassembled WGS sequence"/>
</dbReference>
<accession>A0ABV5HPH8</accession>
<name>A0ABV5HPH8_9VIBR</name>
<proteinExistence type="predicted"/>
<comment type="caution">
    <text evidence="1">The sequence shown here is derived from an EMBL/GenBank/DDBJ whole genome shotgun (WGS) entry which is preliminary data.</text>
</comment>
<reference evidence="1 2" key="1">
    <citation type="submission" date="2024-09" db="EMBL/GenBank/DDBJ databases">
        <authorList>
            <person name="Sun Q."/>
            <person name="Mori K."/>
        </authorList>
    </citation>
    <scope>NUCLEOTIDE SEQUENCE [LARGE SCALE GENOMIC DNA]</scope>
    <source>
        <strain evidence="1 2">CECT 8064</strain>
    </source>
</reference>
<keyword evidence="2" id="KW-1185">Reference proteome</keyword>
<keyword evidence="1" id="KW-0418">Kinase</keyword>
<dbReference type="EMBL" id="JBHMEP010000002">
    <property type="protein sequence ID" value="MFB9135456.1"/>
    <property type="molecule type" value="Genomic_DNA"/>
</dbReference>
<dbReference type="GO" id="GO:0016301">
    <property type="term" value="F:kinase activity"/>
    <property type="evidence" value="ECO:0007669"/>
    <property type="project" value="UniProtKB-KW"/>
</dbReference>
<gene>
    <name evidence="1" type="ORF">ACFFUV_10835</name>
</gene>